<accession>A0A0R3Q1P5</accession>
<reference evidence="1 2" key="2">
    <citation type="submission" date="2018-11" db="EMBL/GenBank/DDBJ databases">
        <authorList>
            <consortium name="Pathogen Informatics"/>
        </authorList>
    </citation>
    <scope>NUCLEOTIDE SEQUENCE [LARGE SCALE GENOMIC DNA]</scope>
    <source>
        <strain evidence="1 2">Costa Rica</strain>
    </source>
</reference>
<reference evidence="3" key="1">
    <citation type="submission" date="2017-02" db="UniProtKB">
        <authorList>
            <consortium name="WormBaseParasite"/>
        </authorList>
    </citation>
    <scope>IDENTIFICATION</scope>
</reference>
<dbReference type="WBParaSite" id="ACOC_0001295501-mRNA-1">
    <property type="protein sequence ID" value="ACOC_0001295501-mRNA-1"/>
    <property type="gene ID" value="ACOC_0001295501"/>
</dbReference>
<keyword evidence="2" id="KW-1185">Reference proteome</keyword>
<organism evidence="3">
    <name type="scientific">Angiostrongylus costaricensis</name>
    <name type="common">Nematode worm</name>
    <dbReference type="NCBI Taxonomy" id="334426"/>
    <lineage>
        <taxon>Eukaryota</taxon>
        <taxon>Metazoa</taxon>
        <taxon>Ecdysozoa</taxon>
        <taxon>Nematoda</taxon>
        <taxon>Chromadorea</taxon>
        <taxon>Rhabditida</taxon>
        <taxon>Rhabditina</taxon>
        <taxon>Rhabditomorpha</taxon>
        <taxon>Strongyloidea</taxon>
        <taxon>Metastrongylidae</taxon>
        <taxon>Angiostrongylus</taxon>
    </lineage>
</organism>
<evidence type="ECO:0000313" key="2">
    <source>
        <dbReference type="Proteomes" id="UP000267027"/>
    </source>
</evidence>
<dbReference type="AlphaFoldDB" id="A0A0R3Q1P5"/>
<proteinExistence type="predicted"/>
<sequence length="62" mass="6693">MRSKFTLLITNNGNSGKCKATGMVDSVITRIVALQLEIDELSDVLTTCLPGTELARLQDPTV</sequence>
<dbReference type="EMBL" id="UYYA01005344">
    <property type="protein sequence ID" value="VDM64541.1"/>
    <property type="molecule type" value="Genomic_DNA"/>
</dbReference>
<protein>
    <submittedName>
        <fullName evidence="3">Transposase</fullName>
    </submittedName>
</protein>
<dbReference type="Proteomes" id="UP000267027">
    <property type="component" value="Unassembled WGS sequence"/>
</dbReference>
<evidence type="ECO:0000313" key="1">
    <source>
        <dbReference type="EMBL" id="VDM64541.1"/>
    </source>
</evidence>
<evidence type="ECO:0000313" key="3">
    <source>
        <dbReference type="WBParaSite" id="ACOC_0001295501-mRNA-1"/>
    </source>
</evidence>
<gene>
    <name evidence="1" type="ORF">ACOC_LOCUS12956</name>
</gene>
<name>A0A0R3Q1P5_ANGCS</name>